<dbReference type="EMBL" id="BAAANE010000002">
    <property type="protein sequence ID" value="GAA1623173.1"/>
    <property type="molecule type" value="Genomic_DNA"/>
</dbReference>
<keyword evidence="3" id="KW-1185">Reference proteome</keyword>
<dbReference type="Proteomes" id="UP001501319">
    <property type="component" value="Unassembled WGS sequence"/>
</dbReference>
<dbReference type="Pfam" id="PF14329">
    <property type="entry name" value="DUF4386"/>
    <property type="match status" value="1"/>
</dbReference>
<keyword evidence="1" id="KW-0812">Transmembrane</keyword>
<feature type="transmembrane region" description="Helical" evidence="1">
    <location>
        <begin position="262"/>
        <end position="281"/>
    </location>
</feature>
<comment type="caution">
    <text evidence="2">The sequence shown here is derived from an EMBL/GenBank/DDBJ whole genome shotgun (WGS) entry which is preliminary data.</text>
</comment>
<protein>
    <recommendedName>
        <fullName evidence="4">DUF4386 domain-containing protein</fullName>
    </recommendedName>
</protein>
<feature type="transmembrane region" description="Helical" evidence="1">
    <location>
        <begin position="143"/>
        <end position="164"/>
    </location>
</feature>
<organism evidence="2 3">
    <name type="scientific">Kribbella alba</name>
    <dbReference type="NCBI Taxonomy" id="190197"/>
    <lineage>
        <taxon>Bacteria</taxon>
        <taxon>Bacillati</taxon>
        <taxon>Actinomycetota</taxon>
        <taxon>Actinomycetes</taxon>
        <taxon>Propionibacteriales</taxon>
        <taxon>Kribbellaceae</taxon>
        <taxon>Kribbella</taxon>
    </lineage>
</organism>
<accession>A0ABN2EZG2</accession>
<name>A0ABN2EZG2_9ACTN</name>
<keyword evidence="1" id="KW-1133">Transmembrane helix</keyword>
<gene>
    <name evidence="2" type="ORF">GCM10009744_08240</name>
</gene>
<keyword evidence="1" id="KW-0472">Membrane</keyword>
<feature type="transmembrane region" description="Helical" evidence="1">
    <location>
        <begin position="225"/>
        <end position="242"/>
    </location>
</feature>
<sequence length="289" mass="30306">MGQRGPILRTAAKQGCHSSVSVLGAVSVGTISSQPESSEASERRVPAAVQAAGSRLSISRVAGGLFIASTLAFTVAATILSMTFNWPDILREPANVVLPEFAAGGASLVWTWFAVAWTYAVLAVPILLLPAALARRGDAALRVATYLGAASVLLALIGFLRWVFVVPALADSYLSGGDSTRTAVAAAWTAQHQYGGALLGEHLGQLLAIGWSVTVSIVILRARVLPAWAGWLGLVASAFYLTNQGDILATAVSGFPVWDLGGLVGSYLWALWLIAIGVLLLRRQPDRAY</sequence>
<reference evidence="2 3" key="1">
    <citation type="journal article" date="2019" name="Int. J. Syst. Evol. Microbiol.">
        <title>The Global Catalogue of Microorganisms (GCM) 10K type strain sequencing project: providing services to taxonomists for standard genome sequencing and annotation.</title>
        <authorList>
            <consortium name="The Broad Institute Genomics Platform"/>
            <consortium name="The Broad Institute Genome Sequencing Center for Infectious Disease"/>
            <person name="Wu L."/>
            <person name="Ma J."/>
        </authorList>
    </citation>
    <scope>NUCLEOTIDE SEQUENCE [LARGE SCALE GENOMIC DNA]</scope>
    <source>
        <strain evidence="2 3">JCM 14306</strain>
    </source>
</reference>
<evidence type="ECO:0000313" key="3">
    <source>
        <dbReference type="Proteomes" id="UP001501319"/>
    </source>
</evidence>
<feature type="transmembrane region" description="Helical" evidence="1">
    <location>
        <begin position="107"/>
        <end position="131"/>
    </location>
</feature>
<evidence type="ECO:0000313" key="2">
    <source>
        <dbReference type="EMBL" id="GAA1623173.1"/>
    </source>
</evidence>
<feature type="transmembrane region" description="Helical" evidence="1">
    <location>
        <begin position="202"/>
        <end position="220"/>
    </location>
</feature>
<evidence type="ECO:0000256" key="1">
    <source>
        <dbReference type="SAM" id="Phobius"/>
    </source>
</evidence>
<dbReference type="InterPro" id="IPR025495">
    <property type="entry name" value="DUF4386"/>
</dbReference>
<feature type="transmembrane region" description="Helical" evidence="1">
    <location>
        <begin position="65"/>
        <end position="87"/>
    </location>
</feature>
<proteinExistence type="predicted"/>
<evidence type="ECO:0008006" key="4">
    <source>
        <dbReference type="Google" id="ProtNLM"/>
    </source>
</evidence>